<gene>
    <name evidence="1" type="ORF">ACFSQ3_01060</name>
</gene>
<sequence length="147" mass="16386">MAIKGLSSLKANFARKHKGYRNATRHASRLVGNNVENAAKLNAPVKIDSLIYGEVVSDQNGYGYAIRVKAMPGSGMMKNMPIYLEFGTGLYAASYVPTLPKEWQEVAKQFYINGKGKTKVHSFLYPAWNTHSTRFKEAVRSGLRSVR</sequence>
<dbReference type="RefSeq" id="WP_380866735.1">
    <property type="nucleotide sequence ID" value="NZ_JBHUMA010000003.1"/>
</dbReference>
<organism evidence="1 2">
    <name type="scientific">Sphingobacterium corticis</name>
    <dbReference type="NCBI Taxonomy" id="1812823"/>
    <lineage>
        <taxon>Bacteria</taxon>
        <taxon>Pseudomonadati</taxon>
        <taxon>Bacteroidota</taxon>
        <taxon>Sphingobacteriia</taxon>
        <taxon>Sphingobacteriales</taxon>
        <taxon>Sphingobacteriaceae</taxon>
        <taxon>Sphingobacterium</taxon>
    </lineage>
</organism>
<evidence type="ECO:0008006" key="3">
    <source>
        <dbReference type="Google" id="ProtNLM"/>
    </source>
</evidence>
<evidence type="ECO:0000313" key="1">
    <source>
        <dbReference type="EMBL" id="MFD2597523.1"/>
    </source>
</evidence>
<comment type="caution">
    <text evidence="1">The sequence shown here is derived from an EMBL/GenBank/DDBJ whole genome shotgun (WGS) entry which is preliminary data.</text>
</comment>
<dbReference type="EMBL" id="JBHUMA010000003">
    <property type="protein sequence ID" value="MFD2597523.1"/>
    <property type="molecule type" value="Genomic_DNA"/>
</dbReference>
<name>A0ABW5NG56_9SPHI</name>
<accession>A0ABW5NG56</accession>
<protein>
    <recommendedName>
        <fullName evidence="3">HK97 gp10 family phage protein</fullName>
    </recommendedName>
</protein>
<reference evidence="2" key="1">
    <citation type="journal article" date="2019" name="Int. J. Syst. Evol. Microbiol.">
        <title>The Global Catalogue of Microorganisms (GCM) 10K type strain sequencing project: providing services to taxonomists for standard genome sequencing and annotation.</title>
        <authorList>
            <consortium name="The Broad Institute Genomics Platform"/>
            <consortium name="The Broad Institute Genome Sequencing Center for Infectious Disease"/>
            <person name="Wu L."/>
            <person name="Ma J."/>
        </authorList>
    </citation>
    <scope>NUCLEOTIDE SEQUENCE [LARGE SCALE GENOMIC DNA]</scope>
    <source>
        <strain evidence="2">KCTC 42248</strain>
    </source>
</reference>
<proteinExistence type="predicted"/>
<evidence type="ECO:0000313" key="2">
    <source>
        <dbReference type="Proteomes" id="UP001597393"/>
    </source>
</evidence>
<keyword evidence="2" id="KW-1185">Reference proteome</keyword>
<dbReference type="Proteomes" id="UP001597393">
    <property type="component" value="Unassembled WGS sequence"/>
</dbReference>